<comment type="caution">
    <text evidence="1">The sequence shown here is derived from an EMBL/GenBank/DDBJ whole genome shotgun (WGS) entry which is preliminary data.</text>
</comment>
<protein>
    <submittedName>
        <fullName evidence="1">Uncharacterized protein</fullName>
    </submittedName>
</protein>
<proteinExistence type="predicted"/>
<gene>
    <name evidence="1" type="ORF">CDAR_561811</name>
</gene>
<evidence type="ECO:0000313" key="2">
    <source>
        <dbReference type="Proteomes" id="UP001054837"/>
    </source>
</evidence>
<evidence type="ECO:0000313" key="1">
    <source>
        <dbReference type="EMBL" id="GIX94348.1"/>
    </source>
</evidence>
<organism evidence="1 2">
    <name type="scientific">Caerostris darwini</name>
    <dbReference type="NCBI Taxonomy" id="1538125"/>
    <lineage>
        <taxon>Eukaryota</taxon>
        <taxon>Metazoa</taxon>
        <taxon>Ecdysozoa</taxon>
        <taxon>Arthropoda</taxon>
        <taxon>Chelicerata</taxon>
        <taxon>Arachnida</taxon>
        <taxon>Araneae</taxon>
        <taxon>Araneomorphae</taxon>
        <taxon>Entelegynae</taxon>
        <taxon>Araneoidea</taxon>
        <taxon>Araneidae</taxon>
        <taxon>Caerostris</taxon>
    </lineage>
</organism>
<accession>A0AAV4PBD4</accession>
<reference evidence="1 2" key="1">
    <citation type="submission" date="2021-06" db="EMBL/GenBank/DDBJ databases">
        <title>Caerostris darwini draft genome.</title>
        <authorList>
            <person name="Kono N."/>
            <person name="Arakawa K."/>
        </authorList>
    </citation>
    <scope>NUCLEOTIDE SEQUENCE [LARGE SCALE GENOMIC DNA]</scope>
</reference>
<sequence length="131" mass="15098">MNEIRTNIQQQLKGSTEIENIKKVVINKNNQLIIKTTNTDQAIKLKDSIHKNEQLAKIIDARTPQEKKLKMIIYGIPEESTENDIIRSITIALDKESEHTKLIKTFTDKNERRHAIVILQEQDAIKLTKIG</sequence>
<dbReference type="Proteomes" id="UP001054837">
    <property type="component" value="Unassembled WGS sequence"/>
</dbReference>
<dbReference type="AlphaFoldDB" id="A0AAV4PBD4"/>
<name>A0AAV4PBD4_9ARAC</name>
<keyword evidence="2" id="KW-1185">Reference proteome</keyword>
<dbReference type="EMBL" id="BPLQ01002605">
    <property type="protein sequence ID" value="GIX94348.1"/>
    <property type="molecule type" value="Genomic_DNA"/>
</dbReference>